<keyword evidence="3" id="KW-0274">FAD</keyword>
<dbReference type="RefSeq" id="WP_231005563.1">
    <property type="nucleotide sequence ID" value="NZ_JAJNEC010000005.1"/>
</dbReference>
<comment type="similarity">
    <text evidence="1">Belongs to the FMO family.</text>
</comment>
<dbReference type="InterPro" id="IPR050346">
    <property type="entry name" value="FMO-like"/>
</dbReference>
<dbReference type="InterPro" id="IPR036188">
    <property type="entry name" value="FAD/NAD-bd_sf"/>
</dbReference>
<gene>
    <name evidence="7" type="ORF">LQ567_15605</name>
</gene>
<dbReference type="EMBL" id="JAJNEC010000005">
    <property type="protein sequence ID" value="MCD2424206.1"/>
    <property type="molecule type" value="Genomic_DNA"/>
</dbReference>
<evidence type="ECO:0000256" key="1">
    <source>
        <dbReference type="ARBA" id="ARBA00009183"/>
    </source>
</evidence>
<keyword evidence="5" id="KW-0560">Oxidoreductase</keyword>
<feature type="compositionally biased region" description="Polar residues" evidence="6">
    <location>
        <begin position="487"/>
        <end position="498"/>
    </location>
</feature>
<accession>A0ABS8PWF6</accession>
<reference evidence="7 8" key="1">
    <citation type="submission" date="2021-11" db="EMBL/GenBank/DDBJ databases">
        <title>Genomic of Niabella pedocola.</title>
        <authorList>
            <person name="Wu T."/>
        </authorList>
    </citation>
    <scope>NUCLEOTIDE SEQUENCE [LARGE SCALE GENOMIC DNA]</scope>
    <source>
        <strain evidence="7 8">JCM 31011</strain>
    </source>
</reference>
<evidence type="ECO:0000256" key="2">
    <source>
        <dbReference type="ARBA" id="ARBA00022630"/>
    </source>
</evidence>
<evidence type="ECO:0000256" key="5">
    <source>
        <dbReference type="ARBA" id="ARBA00023002"/>
    </source>
</evidence>
<evidence type="ECO:0000256" key="3">
    <source>
        <dbReference type="ARBA" id="ARBA00022827"/>
    </source>
</evidence>
<evidence type="ECO:0000313" key="8">
    <source>
        <dbReference type="Proteomes" id="UP001199816"/>
    </source>
</evidence>
<dbReference type="PRINTS" id="PR00370">
    <property type="entry name" value="FMOXYGENASE"/>
</dbReference>
<dbReference type="SUPFAM" id="SSF51905">
    <property type="entry name" value="FAD/NAD(P)-binding domain"/>
    <property type="match status" value="1"/>
</dbReference>
<evidence type="ECO:0000256" key="4">
    <source>
        <dbReference type="ARBA" id="ARBA00022857"/>
    </source>
</evidence>
<proteinExistence type="inferred from homology"/>
<keyword evidence="4" id="KW-0521">NADP</keyword>
<evidence type="ECO:0000256" key="6">
    <source>
        <dbReference type="SAM" id="MobiDB-lite"/>
    </source>
</evidence>
<organism evidence="7 8">
    <name type="scientific">Niabella pedocola</name>
    <dbReference type="NCBI Taxonomy" id="1752077"/>
    <lineage>
        <taxon>Bacteria</taxon>
        <taxon>Pseudomonadati</taxon>
        <taxon>Bacteroidota</taxon>
        <taxon>Chitinophagia</taxon>
        <taxon>Chitinophagales</taxon>
        <taxon>Chitinophagaceae</taxon>
        <taxon>Niabella</taxon>
    </lineage>
</organism>
<protein>
    <submittedName>
        <fullName evidence="7">NAD(P)-binding domain-containing protein</fullName>
    </submittedName>
</protein>
<dbReference type="InterPro" id="IPR020946">
    <property type="entry name" value="Flavin_mOase-like"/>
</dbReference>
<evidence type="ECO:0000313" key="7">
    <source>
        <dbReference type="EMBL" id="MCD2424206.1"/>
    </source>
</evidence>
<feature type="region of interest" description="Disordered" evidence="6">
    <location>
        <begin position="487"/>
        <end position="508"/>
    </location>
</feature>
<sequence length="508" mass="57221">MQTIGIIGAGISGLTTAKTFRERGYKVVVLEKASALGGVWDRNRFYINVSTQTTKNEYAYTDFPMPDHYHEWPTGEQMNEYLHNYAQHFGINDSIFFNMQVQDMTCNEDGWQLQAMHTGTGSLQNYTFSFVVVCTGTFHEKYLPSFPGMEAFTAAGGQILHSSEITSNALLEGRDVAVVGFAKSATDIATQAADTAASCTLLYRKAQWKVPRFFGGKVNLKYLLFSRFSEAFFRSYRQTAFQKLLHSIGKPLVWMQWRGVELLLKKQFRLKQCGMLPGHRIEDQVSCSLGIAPEGFYEKVSAQKIKAICTEIDTFSEDGVLLKNGATIRPDLVVMGTGFRQRLPFLNGDYQRLICNENGQFMLHRNIISPNLPLLGFVGFNSSLFSTLTSEIAANWLVEYVNGNIQLPVQSEIIKERAIIEQWKKNVRPVATEFSGLCIAPFNFQHLDQLMKDMGLKTGGRNRLLQFFKPVNPAGYQQLLAGLRNVRQQHSADNSHTSPVARFSKELS</sequence>
<dbReference type="Gene3D" id="3.50.50.60">
    <property type="entry name" value="FAD/NAD(P)-binding domain"/>
    <property type="match status" value="1"/>
</dbReference>
<dbReference type="PIRSF" id="PIRSF000332">
    <property type="entry name" value="FMO"/>
    <property type="match status" value="1"/>
</dbReference>
<dbReference type="Pfam" id="PF00743">
    <property type="entry name" value="FMO-like"/>
    <property type="match status" value="1"/>
</dbReference>
<keyword evidence="8" id="KW-1185">Reference proteome</keyword>
<dbReference type="InterPro" id="IPR000960">
    <property type="entry name" value="Flavin_mOase"/>
</dbReference>
<comment type="caution">
    <text evidence="7">The sequence shown here is derived from an EMBL/GenBank/DDBJ whole genome shotgun (WGS) entry which is preliminary data.</text>
</comment>
<dbReference type="Proteomes" id="UP001199816">
    <property type="component" value="Unassembled WGS sequence"/>
</dbReference>
<keyword evidence="2" id="KW-0285">Flavoprotein</keyword>
<dbReference type="PANTHER" id="PTHR23023">
    <property type="entry name" value="DIMETHYLANILINE MONOOXYGENASE"/>
    <property type="match status" value="1"/>
</dbReference>
<name>A0ABS8PWF6_9BACT</name>